<dbReference type="AlphaFoldDB" id="A0A9P4IWI7"/>
<accession>A0A9P4IWI7</accession>
<sequence>MPQLAIADCSAHLHPRTLLQEDLHFMVCNDTNVCITAVPTRAPPSWHLLALSSTDLPRLQDTDRNSQKDQGNFYTDHRFLADPYFEPYSYHYYESGSRQSPNFVPHKAPNTTACVSTTGAWKIPRHSRRDDPGNFAIIATDESASRDDVLENSLCIC</sequence>
<comment type="caution">
    <text evidence="1">The sequence shown here is derived from an EMBL/GenBank/DDBJ whole genome shotgun (WGS) entry which is preliminary data.</text>
</comment>
<dbReference type="Proteomes" id="UP000799439">
    <property type="component" value="Unassembled WGS sequence"/>
</dbReference>
<proteinExistence type="predicted"/>
<name>A0A9P4IWI7_9PEZI</name>
<dbReference type="EMBL" id="ML996090">
    <property type="protein sequence ID" value="KAF2150144.1"/>
    <property type="molecule type" value="Genomic_DNA"/>
</dbReference>
<keyword evidence="2" id="KW-1185">Reference proteome</keyword>
<evidence type="ECO:0000313" key="1">
    <source>
        <dbReference type="EMBL" id="KAF2150144.1"/>
    </source>
</evidence>
<organism evidence="1 2">
    <name type="scientific">Myriangium duriaei CBS 260.36</name>
    <dbReference type="NCBI Taxonomy" id="1168546"/>
    <lineage>
        <taxon>Eukaryota</taxon>
        <taxon>Fungi</taxon>
        <taxon>Dikarya</taxon>
        <taxon>Ascomycota</taxon>
        <taxon>Pezizomycotina</taxon>
        <taxon>Dothideomycetes</taxon>
        <taxon>Dothideomycetidae</taxon>
        <taxon>Myriangiales</taxon>
        <taxon>Myriangiaceae</taxon>
        <taxon>Myriangium</taxon>
    </lineage>
</organism>
<evidence type="ECO:0000313" key="2">
    <source>
        <dbReference type="Proteomes" id="UP000799439"/>
    </source>
</evidence>
<protein>
    <submittedName>
        <fullName evidence="1">Uncharacterized protein</fullName>
    </submittedName>
</protein>
<gene>
    <name evidence="1" type="ORF">K461DRAFT_300558</name>
</gene>
<reference evidence="1" key="1">
    <citation type="journal article" date="2020" name="Stud. Mycol.">
        <title>101 Dothideomycetes genomes: a test case for predicting lifestyles and emergence of pathogens.</title>
        <authorList>
            <person name="Haridas S."/>
            <person name="Albert R."/>
            <person name="Binder M."/>
            <person name="Bloem J."/>
            <person name="Labutti K."/>
            <person name="Salamov A."/>
            <person name="Andreopoulos B."/>
            <person name="Baker S."/>
            <person name="Barry K."/>
            <person name="Bills G."/>
            <person name="Bluhm B."/>
            <person name="Cannon C."/>
            <person name="Castanera R."/>
            <person name="Culley D."/>
            <person name="Daum C."/>
            <person name="Ezra D."/>
            <person name="Gonzalez J."/>
            <person name="Henrissat B."/>
            <person name="Kuo A."/>
            <person name="Liang C."/>
            <person name="Lipzen A."/>
            <person name="Lutzoni F."/>
            <person name="Magnuson J."/>
            <person name="Mondo S."/>
            <person name="Nolan M."/>
            <person name="Ohm R."/>
            <person name="Pangilinan J."/>
            <person name="Park H.-J."/>
            <person name="Ramirez L."/>
            <person name="Alfaro M."/>
            <person name="Sun H."/>
            <person name="Tritt A."/>
            <person name="Yoshinaga Y."/>
            <person name="Zwiers L.-H."/>
            <person name="Turgeon B."/>
            <person name="Goodwin S."/>
            <person name="Spatafora J."/>
            <person name="Crous P."/>
            <person name="Grigoriev I."/>
        </authorList>
    </citation>
    <scope>NUCLEOTIDE SEQUENCE</scope>
    <source>
        <strain evidence="1">CBS 260.36</strain>
    </source>
</reference>